<dbReference type="CDD" id="cd01614">
    <property type="entry name" value="EutN_CcmL"/>
    <property type="match status" value="1"/>
</dbReference>
<dbReference type="HAMAP" id="MF_00858">
    <property type="entry name" value="CcmL"/>
    <property type="match status" value="1"/>
</dbReference>
<gene>
    <name evidence="7" type="primary">ccmL</name>
    <name evidence="8" type="ORF">N44_01441</name>
</gene>
<evidence type="ECO:0000256" key="1">
    <source>
        <dbReference type="ARBA" id="ARBA00022531"/>
    </source>
</evidence>
<organism evidence="8 9">
    <name type="scientific">Microcystis aeruginosa NIES-44</name>
    <dbReference type="NCBI Taxonomy" id="449439"/>
    <lineage>
        <taxon>Bacteria</taxon>
        <taxon>Bacillati</taxon>
        <taxon>Cyanobacteriota</taxon>
        <taxon>Cyanophyceae</taxon>
        <taxon>Oscillatoriophycideae</taxon>
        <taxon>Chroococcales</taxon>
        <taxon>Microcystaceae</taxon>
        <taxon>Microcystis</taxon>
    </lineage>
</organism>
<dbReference type="GO" id="GO:0043886">
    <property type="term" value="F:structural constituent of carboxysome shell"/>
    <property type="evidence" value="ECO:0007669"/>
    <property type="project" value="UniProtKB-UniRule"/>
</dbReference>
<evidence type="ECO:0000256" key="7">
    <source>
        <dbReference type="HAMAP-Rule" id="MF_00858"/>
    </source>
</evidence>
<comment type="caution">
    <text evidence="8">The sequence shown here is derived from an EMBL/GenBank/DDBJ whole genome shotgun (WGS) entry which is preliminary data.</text>
</comment>
<evidence type="ECO:0000256" key="4">
    <source>
        <dbReference type="ARBA" id="ARBA00023587"/>
    </source>
</evidence>
<accession>A0A0A1VPS9</accession>
<dbReference type="GO" id="GO:0031470">
    <property type="term" value="C:carboxysome"/>
    <property type="evidence" value="ECO:0007669"/>
    <property type="project" value="UniProtKB-SubCell"/>
</dbReference>
<protein>
    <recommendedName>
        <fullName evidence="7">Carboxysome shell vertex protein CcmL</fullName>
    </recommendedName>
    <alternativeName>
        <fullName evidence="7">Carbon dioxide concentrating mechanism protein CcmL</fullName>
    </alternativeName>
</protein>
<dbReference type="Pfam" id="PF03319">
    <property type="entry name" value="EutN_CcmL"/>
    <property type="match status" value="1"/>
</dbReference>
<reference evidence="9" key="1">
    <citation type="journal article" date="2015" name="Genome">
        <title>Whole Genome Sequence of the Non-Microcystin-Producing Microcystis aeruginosa Strain NIES-44.</title>
        <authorList>
            <person name="Okano K."/>
            <person name="Miyata N."/>
            <person name="Ozaki Y."/>
        </authorList>
    </citation>
    <scope>NUCLEOTIDE SEQUENCE [LARGE SCALE GENOMIC DNA]</scope>
    <source>
        <strain evidence="9">NIES-44</strain>
    </source>
</reference>
<comment type="similarity">
    <text evidence="7">Belongs to the CcmL/EutN family. CcmL subfamily.</text>
</comment>
<sequence length="103" mass="11203">MQIAKVCGTVVSTLKPRSMTGVKLLLLQFIDAQGQLLPKYEVAGDIVGAGINEWVLVSRGGAARIEDGQNNRPLDAMVVGIIDTITVENRTLYSKRDEFRQSG</sequence>
<evidence type="ECO:0000256" key="3">
    <source>
        <dbReference type="ARBA" id="ARBA00023569"/>
    </source>
</evidence>
<dbReference type="InterPro" id="IPR046387">
    <property type="entry name" value="CcmL"/>
</dbReference>
<keyword evidence="1 7" id="KW-0602">Photosynthesis</keyword>
<evidence type="ECO:0000256" key="6">
    <source>
        <dbReference type="ARBA" id="ARBA00024446"/>
    </source>
</evidence>
<dbReference type="GO" id="GO:0015977">
    <property type="term" value="P:carbon fixation"/>
    <property type="evidence" value="ECO:0007669"/>
    <property type="project" value="UniProtKB-UniRule"/>
</dbReference>
<dbReference type="EMBL" id="BBPA01000003">
    <property type="protein sequence ID" value="GAL91433.1"/>
    <property type="molecule type" value="Genomic_DNA"/>
</dbReference>
<dbReference type="AlphaFoldDB" id="A0A0A1VPS9"/>
<dbReference type="Gene3D" id="2.40.50.220">
    <property type="entry name" value="EutN/Ccml"/>
    <property type="match status" value="1"/>
</dbReference>
<proteinExistence type="inferred from homology"/>
<dbReference type="PANTHER" id="PTHR36539:SF1">
    <property type="entry name" value="BACTERIAL MICROCOMPARTMENT SHELL VERTEX PROTEIN EUTN"/>
    <property type="match status" value="1"/>
</dbReference>
<dbReference type="PROSITE" id="PS51932">
    <property type="entry name" value="BMV"/>
    <property type="match status" value="1"/>
</dbReference>
<comment type="domain">
    <text evidence="7">The tight homopentamer forms a pore with an opening of 4-5 Angstroms in diameter which opens into a wider tunnel at the base of the truncated pyramid. The pore is positively charged.</text>
</comment>
<comment type="function">
    <text evidence="3 7">Probably forms vertices in the carboxysome, a polyhedral inclusion where RuBisCO (ribulose bisphosphate carboxylase, rbcL-rbcS) is sequestered. Has been modeled to induce curvature upon insertion into an otherwise flat hexagonal molecular layer of CcmK subunits.</text>
</comment>
<name>A0A0A1VPS9_MICAE</name>
<dbReference type="PANTHER" id="PTHR36539">
    <property type="entry name" value="ETHANOLAMINE UTILIZATION PROTEIN EUTN"/>
    <property type="match status" value="1"/>
</dbReference>
<evidence type="ECO:0000256" key="2">
    <source>
        <dbReference type="ARBA" id="ARBA00023300"/>
    </source>
</evidence>
<dbReference type="GO" id="GO:0015979">
    <property type="term" value="P:photosynthesis"/>
    <property type="evidence" value="ECO:0007669"/>
    <property type="project" value="UniProtKB-KW"/>
</dbReference>
<dbReference type="InterPro" id="IPR036677">
    <property type="entry name" value="EutN_CcmL_sf"/>
</dbReference>
<dbReference type="RefSeq" id="WP_002741688.1">
    <property type="nucleotide sequence ID" value="NZ_BBPA01000003.1"/>
</dbReference>
<keyword evidence="2 7" id="KW-0120">Carbon dioxide fixation</keyword>
<evidence type="ECO:0000313" key="8">
    <source>
        <dbReference type="EMBL" id="GAL91433.1"/>
    </source>
</evidence>
<dbReference type="Proteomes" id="UP000030321">
    <property type="component" value="Unassembled WGS sequence"/>
</dbReference>
<keyword evidence="6" id="KW-1283">Bacterial microcompartment</keyword>
<keyword evidence="5 7" id="KW-1282">Carboxysome</keyword>
<comment type="subunit">
    <text evidence="7">Homopentamer. Interacts with full-length CcmM.</text>
</comment>
<dbReference type="SUPFAM" id="SSF159133">
    <property type="entry name" value="EutN/CcmL-like"/>
    <property type="match status" value="1"/>
</dbReference>
<evidence type="ECO:0000313" key="9">
    <source>
        <dbReference type="Proteomes" id="UP000030321"/>
    </source>
</evidence>
<dbReference type="InterPro" id="IPR004992">
    <property type="entry name" value="EutN_CcmL"/>
</dbReference>
<comment type="subcellular location">
    <subcellularLocation>
        <location evidence="4 7">Carboxysome</location>
    </subcellularLocation>
</comment>
<evidence type="ECO:0000256" key="5">
    <source>
        <dbReference type="ARBA" id="ARBA00023669"/>
    </source>
</evidence>